<dbReference type="STRING" id="6313.A0A0K0D5H0"/>
<evidence type="ECO:0000313" key="2">
    <source>
        <dbReference type="Proteomes" id="UP000035642"/>
    </source>
</evidence>
<sequence length="144" mass="16355">LLLLITSCQICFLFLFQLVIICSDVNPGSEVVDETVVTNPRSFDYDFADDLLHVADKNDLYDELLYQLPPFNLYKLGIDRGTTRASHFLFRAFLVLCKSSVIQFPFAVMRHSCRAEFWYKCKKYGNGLNMSCKTLPGSDTGSST</sequence>
<organism evidence="2 3">
    <name type="scientific">Angiostrongylus cantonensis</name>
    <name type="common">Rat lungworm</name>
    <dbReference type="NCBI Taxonomy" id="6313"/>
    <lineage>
        <taxon>Eukaryota</taxon>
        <taxon>Metazoa</taxon>
        <taxon>Ecdysozoa</taxon>
        <taxon>Nematoda</taxon>
        <taxon>Chromadorea</taxon>
        <taxon>Rhabditida</taxon>
        <taxon>Rhabditina</taxon>
        <taxon>Rhabditomorpha</taxon>
        <taxon>Strongyloidea</taxon>
        <taxon>Metastrongylidae</taxon>
        <taxon>Angiostrongylus</taxon>
    </lineage>
</organism>
<dbReference type="Proteomes" id="UP000035642">
    <property type="component" value="Unassembled WGS sequence"/>
</dbReference>
<evidence type="ECO:0000313" key="3">
    <source>
        <dbReference type="WBParaSite" id="ACAC_0000531501-mRNA-1"/>
    </source>
</evidence>
<protein>
    <submittedName>
        <fullName evidence="3">DDE_Tnp_1_7 domain-containing protein</fullName>
    </submittedName>
</protein>
<feature type="chain" id="PRO_5005326622" evidence="1">
    <location>
        <begin position="24"/>
        <end position="144"/>
    </location>
</feature>
<proteinExistence type="predicted"/>
<feature type="signal peptide" evidence="1">
    <location>
        <begin position="1"/>
        <end position="23"/>
    </location>
</feature>
<reference evidence="2" key="1">
    <citation type="submission" date="2012-09" db="EMBL/GenBank/DDBJ databases">
        <authorList>
            <person name="Martin A.A."/>
        </authorList>
    </citation>
    <scope>NUCLEOTIDE SEQUENCE</scope>
</reference>
<keyword evidence="2" id="KW-1185">Reference proteome</keyword>
<accession>A0A0K0D5H0</accession>
<name>A0A0K0D5H0_ANGCA</name>
<reference evidence="3" key="2">
    <citation type="submission" date="2017-02" db="UniProtKB">
        <authorList>
            <consortium name="WormBaseParasite"/>
        </authorList>
    </citation>
    <scope>IDENTIFICATION</scope>
</reference>
<keyword evidence="1" id="KW-0732">Signal</keyword>
<evidence type="ECO:0000256" key="1">
    <source>
        <dbReference type="SAM" id="SignalP"/>
    </source>
</evidence>
<dbReference type="WBParaSite" id="ACAC_0000531501-mRNA-1">
    <property type="protein sequence ID" value="ACAC_0000531501-mRNA-1"/>
    <property type="gene ID" value="ACAC_0000531501"/>
</dbReference>
<dbReference type="AlphaFoldDB" id="A0A0K0D5H0"/>